<dbReference type="Proteomes" id="UP000815325">
    <property type="component" value="Unassembled WGS sequence"/>
</dbReference>
<feature type="domain" description="AMP-activated protein kinase glycogen-binding" evidence="2">
    <location>
        <begin position="366"/>
        <end position="404"/>
    </location>
</feature>
<organism evidence="3 4">
    <name type="scientific">Dunaliella salina</name>
    <name type="common">Green alga</name>
    <name type="synonym">Protococcus salinus</name>
    <dbReference type="NCBI Taxonomy" id="3046"/>
    <lineage>
        <taxon>Eukaryota</taxon>
        <taxon>Viridiplantae</taxon>
        <taxon>Chlorophyta</taxon>
        <taxon>core chlorophytes</taxon>
        <taxon>Chlorophyceae</taxon>
        <taxon>CS clade</taxon>
        <taxon>Chlamydomonadales</taxon>
        <taxon>Dunaliellaceae</taxon>
        <taxon>Dunaliella</taxon>
    </lineage>
</organism>
<dbReference type="InterPro" id="IPR014756">
    <property type="entry name" value="Ig_E-set"/>
</dbReference>
<evidence type="ECO:0000313" key="3">
    <source>
        <dbReference type="EMBL" id="KAF5842673.1"/>
    </source>
</evidence>
<feature type="compositionally biased region" description="Polar residues" evidence="1">
    <location>
        <begin position="90"/>
        <end position="105"/>
    </location>
</feature>
<dbReference type="InterPro" id="IPR013783">
    <property type="entry name" value="Ig-like_fold"/>
</dbReference>
<sequence length="435" mass="46803">MWPAQDIRRVHWAISNRSSKVKLVFERRGRKSPPPAWYSRGQVGCASSSKDVMELPVSFLPGNGLSNGSWGQDLLPAGRPMFAGFHRCSLGSNQTPPNTNASSTPRAKRLERLRTELTQAGKEGPIYLTGARSGQNPPSSAPGVSPDGHSSSSGLSSGSSASGDAAPTHGQPPSQGPNNKKKKTKKVMPVLPWLLVTSSHLSLRDLTHLASHRCLSALLELGLTSFAGVQGNLLRNGPDNCAALCCAVPCHALLRCLSCRRARGNLHQAGPNSCAVTRCCCLCCRRAYGNLHRAGPNSCAVLLHCGSNMRAQVATLFAGWMHWFCHMQMQEAILSAEIALNCSIDQSVLEQATEELLVGAAERASRPGTYYYKFIVDGVWAIDPLAPKVLDASGNWNNVLQVMPAHTIRTSKERLSVARWHALLTAFEAKMGLGV</sequence>
<reference evidence="3" key="1">
    <citation type="submission" date="2017-08" db="EMBL/GenBank/DDBJ databases">
        <authorList>
            <person name="Polle J.E."/>
            <person name="Barry K."/>
            <person name="Cushman J."/>
            <person name="Schmutz J."/>
            <person name="Tran D."/>
            <person name="Hathwaick L.T."/>
            <person name="Yim W.C."/>
            <person name="Jenkins J."/>
            <person name="Mckie-Krisberg Z.M."/>
            <person name="Prochnik S."/>
            <person name="Lindquist E."/>
            <person name="Dockter R.B."/>
            <person name="Adam C."/>
            <person name="Molina H."/>
            <person name="Bunkerborg J."/>
            <person name="Jin E."/>
            <person name="Buchheim M."/>
            <person name="Magnuson J."/>
        </authorList>
    </citation>
    <scope>NUCLEOTIDE SEQUENCE</scope>
    <source>
        <strain evidence="3">CCAP 19/18</strain>
    </source>
</reference>
<evidence type="ECO:0000259" key="2">
    <source>
        <dbReference type="Pfam" id="PF16561"/>
    </source>
</evidence>
<gene>
    <name evidence="3" type="ORF">DUNSADRAFT_5749</name>
</gene>
<dbReference type="Pfam" id="PF16561">
    <property type="entry name" value="AMPK1_CBM"/>
    <property type="match status" value="1"/>
</dbReference>
<dbReference type="SUPFAM" id="SSF81296">
    <property type="entry name" value="E set domains"/>
    <property type="match status" value="1"/>
</dbReference>
<proteinExistence type="predicted"/>
<name>A0ABQ7H754_DUNSA</name>
<dbReference type="InterPro" id="IPR032640">
    <property type="entry name" value="AMPK1_CBM"/>
</dbReference>
<feature type="compositionally biased region" description="Low complexity" evidence="1">
    <location>
        <begin position="143"/>
        <end position="163"/>
    </location>
</feature>
<feature type="region of interest" description="Disordered" evidence="1">
    <location>
        <begin position="87"/>
        <end position="185"/>
    </location>
</feature>
<keyword evidence="4" id="KW-1185">Reference proteome</keyword>
<protein>
    <recommendedName>
        <fullName evidence="2">AMP-activated protein kinase glycogen-binding domain-containing protein</fullName>
    </recommendedName>
</protein>
<dbReference type="CDD" id="cd02859">
    <property type="entry name" value="E_set_AMPKbeta_like_N"/>
    <property type="match status" value="1"/>
</dbReference>
<evidence type="ECO:0000313" key="4">
    <source>
        <dbReference type="Proteomes" id="UP000815325"/>
    </source>
</evidence>
<dbReference type="Gene3D" id="2.60.40.10">
    <property type="entry name" value="Immunoglobulins"/>
    <property type="match status" value="1"/>
</dbReference>
<dbReference type="PANTHER" id="PTHR47661">
    <property type="entry name" value="PHOSPHOGLUCAN PHOSPHATASE LSF1, CHLOROPLASTIC"/>
    <property type="match status" value="1"/>
</dbReference>
<comment type="caution">
    <text evidence="3">The sequence shown here is derived from an EMBL/GenBank/DDBJ whole genome shotgun (WGS) entry which is preliminary data.</text>
</comment>
<dbReference type="EMBL" id="MU069457">
    <property type="protein sequence ID" value="KAF5842673.1"/>
    <property type="molecule type" value="Genomic_DNA"/>
</dbReference>
<dbReference type="PANTHER" id="PTHR47661:SF2">
    <property type="entry name" value="PHOSPHOGLUCAN PHOSPHATASE LSF1, CHLOROPLASTIC"/>
    <property type="match status" value="1"/>
</dbReference>
<evidence type="ECO:0000256" key="1">
    <source>
        <dbReference type="SAM" id="MobiDB-lite"/>
    </source>
</evidence>
<accession>A0ABQ7H754</accession>